<feature type="transmembrane region" description="Helical" evidence="1">
    <location>
        <begin position="233"/>
        <end position="254"/>
    </location>
</feature>
<feature type="transmembrane region" description="Helical" evidence="1">
    <location>
        <begin position="12"/>
        <end position="31"/>
    </location>
</feature>
<dbReference type="Proteomes" id="UP001241926">
    <property type="component" value="Unassembled WGS sequence"/>
</dbReference>
<feature type="transmembrane region" description="Helical" evidence="1">
    <location>
        <begin position="125"/>
        <end position="148"/>
    </location>
</feature>
<evidence type="ECO:0000313" key="2">
    <source>
        <dbReference type="EMBL" id="MDL2076741.1"/>
    </source>
</evidence>
<feature type="transmembrane region" description="Helical" evidence="1">
    <location>
        <begin position="169"/>
        <end position="188"/>
    </location>
</feature>
<sequence>MSSPLLTRSRVPLRAVAILSCLPYLGLKTAWLTGSDIGIPEGSVLLEHRGAVAVANGVTLLMDACVIVLALLLTRPWGLRVPAWLLVGPVWVATGLLSPIMAGFPLQLLLGSGEDSGSEPFLHDWVFSVVYGGFIVQGLALGALFVLYTRERWGHVWQGRMWEVPGACFGTWPRTATLFAAAASVVPLAVHLRSACDGEWLRALDVLFLLAGVAGAVVLAFRRVPVLPVRVPLALAWLGSGAAACWGAWLTVASVVTADHPTGPLYLAYAGQMITGSLVAAVGVHFLGRRSV</sequence>
<keyword evidence="1" id="KW-1133">Transmembrane helix</keyword>
<protein>
    <recommendedName>
        <fullName evidence="4">Aromatic ring-opening dioxygenase LigA</fullName>
    </recommendedName>
</protein>
<evidence type="ECO:0000256" key="1">
    <source>
        <dbReference type="SAM" id="Phobius"/>
    </source>
</evidence>
<accession>A0ABT7IVY9</accession>
<feature type="transmembrane region" description="Helical" evidence="1">
    <location>
        <begin position="84"/>
        <end position="105"/>
    </location>
</feature>
<name>A0ABT7IVY9_9ACTN</name>
<evidence type="ECO:0008006" key="4">
    <source>
        <dbReference type="Google" id="ProtNLM"/>
    </source>
</evidence>
<organism evidence="2 3">
    <name type="scientific">Streptomyces fuscus</name>
    <dbReference type="NCBI Taxonomy" id="3048495"/>
    <lineage>
        <taxon>Bacteria</taxon>
        <taxon>Bacillati</taxon>
        <taxon>Actinomycetota</taxon>
        <taxon>Actinomycetes</taxon>
        <taxon>Kitasatosporales</taxon>
        <taxon>Streptomycetaceae</taxon>
        <taxon>Streptomyces</taxon>
    </lineage>
</organism>
<feature type="transmembrane region" description="Helical" evidence="1">
    <location>
        <begin position="266"/>
        <end position="287"/>
    </location>
</feature>
<proteinExistence type="predicted"/>
<comment type="caution">
    <text evidence="2">The sequence shown here is derived from an EMBL/GenBank/DDBJ whole genome shotgun (WGS) entry which is preliminary data.</text>
</comment>
<feature type="transmembrane region" description="Helical" evidence="1">
    <location>
        <begin position="51"/>
        <end position="72"/>
    </location>
</feature>
<dbReference type="RefSeq" id="WP_285431885.1">
    <property type="nucleotide sequence ID" value="NZ_JASJUS010000007.1"/>
</dbReference>
<reference evidence="2 3" key="1">
    <citation type="submission" date="2023-05" db="EMBL/GenBank/DDBJ databases">
        <title>Streptomyces fuscus sp. nov., a brown-black pigment producing actinomyces isolated from dry sand of Sea duck farm.</title>
        <authorList>
            <person name="Xie J."/>
            <person name="Shen N."/>
        </authorList>
    </citation>
    <scope>NUCLEOTIDE SEQUENCE [LARGE SCALE GENOMIC DNA]</scope>
    <source>
        <strain evidence="2 3">GXMU-J15</strain>
    </source>
</reference>
<keyword evidence="3" id="KW-1185">Reference proteome</keyword>
<keyword evidence="1" id="KW-0472">Membrane</keyword>
<dbReference type="EMBL" id="JASJUS010000007">
    <property type="protein sequence ID" value="MDL2076741.1"/>
    <property type="molecule type" value="Genomic_DNA"/>
</dbReference>
<keyword evidence="1" id="KW-0812">Transmembrane</keyword>
<evidence type="ECO:0000313" key="3">
    <source>
        <dbReference type="Proteomes" id="UP001241926"/>
    </source>
</evidence>
<feature type="transmembrane region" description="Helical" evidence="1">
    <location>
        <begin position="200"/>
        <end position="221"/>
    </location>
</feature>
<gene>
    <name evidence="2" type="ORF">QNN03_09865</name>
</gene>